<evidence type="ECO:0000313" key="2">
    <source>
        <dbReference type="EnsemblPlants" id="AUR62016932-RA:cds"/>
    </source>
</evidence>
<dbReference type="Pfam" id="PF07734">
    <property type="entry name" value="FBA_1"/>
    <property type="match status" value="1"/>
</dbReference>
<protein>
    <recommendedName>
        <fullName evidence="1">F-box associated beta-propeller type 1 domain-containing protein</fullName>
    </recommendedName>
</protein>
<evidence type="ECO:0000313" key="3">
    <source>
        <dbReference type="Proteomes" id="UP000596660"/>
    </source>
</evidence>
<dbReference type="InterPro" id="IPR050796">
    <property type="entry name" value="SCF_F-box_component"/>
</dbReference>
<dbReference type="PANTHER" id="PTHR31672:SF13">
    <property type="entry name" value="F-BOX PROTEIN CPR30-LIKE"/>
    <property type="match status" value="1"/>
</dbReference>
<feature type="domain" description="F-box associated beta-propeller type 1" evidence="1">
    <location>
        <begin position="41"/>
        <end position="317"/>
    </location>
</feature>
<dbReference type="OMA" id="CYMFHCD"/>
<dbReference type="AlphaFoldDB" id="A0A803LPQ3"/>
<dbReference type="InterPro" id="IPR006527">
    <property type="entry name" value="F-box-assoc_dom_typ1"/>
</dbReference>
<dbReference type="EnsemblPlants" id="AUR62016932-RA">
    <property type="protein sequence ID" value="AUR62016932-RA:cds"/>
    <property type="gene ID" value="AUR62016932"/>
</dbReference>
<dbReference type="Proteomes" id="UP000596660">
    <property type="component" value="Unplaced"/>
</dbReference>
<gene>
    <name evidence="2" type="primary">LOC110706750</name>
</gene>
<reference evidence="2" key="1">
    <citation type="journal article" date="2017" name="Nature">
        <title>The genome of Chenopodium quinoa.</title>
        <authorList>
            <person name="Jarvis D.E."/>
            <person name="Ho Y.S."/>
            <person name="Lightfoot D.J."/>
            <person name="Schmoeckel S.M."/>
            <person name="Li B."/>
            <person name="Borm T.J.A."/>
            <person name="Ohyanagi H."/>
            <person name="Mineta K."/>
            <person name="Michell C.T."/>
            <person name="Saber N."/>
            <person name="Kharbatia N.M."/>
            <person name="Rupper R.R."/>
            <person name="Sharp A.R."/>
            <person name="Dally N."/>
            <person name="Boughton B.A."/>
            <person name="Woo Y.H."/>
            <person name="Gao G."/>
            <person name="Schijlen E.G.W.M."/>
            <person name="Guo X."/>
            <person name="Momin A.A."/>
            <person name="Negrao S."/>
            <person name="Al-Babili S."/>
            <person name="Gehring C."/>
            <person name="Roessner U."/>
            <person name="Jung C."/>
            <person name="Murphy K."/>
            <person name="Arold S.T."/>
            <person name="Gojobori T."/>
            <person name="van der Linden C.G."/>
            <person name="van Loo E.N."/>
            <person name="Jellen E.N."/>
            <person name="Maughan P.J."/>
            <person name="Tester M."/>
        </authorList>
    </citation>
    <scope>NUCLEOTIDE SEQUENCE [LARGE SCALE GENOMIC DNA]</scope>
    <source>
        <strain evidence="2">cv. PI 614886</strain>
    </source>
</reference>
<evidence type="ECO:0000259" key="1">
    <source>
        <dbReference type="Pfam" id="PF07734"/>
    </source>
</evidence>
<keyword evidence="3" id="KW-1185">Reference proteome</keyword>
<sequence length="360" mass="41278">MADIPTPLITIILSKLPAKSVLRFHTIFTSKDPFLYSVGYPTLKRPTLINCPFDCDSAETQIVGSCDGLLCLADGIAAYIFNLATRKHRVLPVSPVEIPGYVPKGRNRLIFGFGYDYKNDDYKLVRIIEIFPENSDDHISEMKVYSLKTNTWKTVSPVIREFPYNYYIGVGLFSEGVFLNGCLHWLVVKKPISEAVDVLVALDIGTEEHGVLPIPEYNELKMDYYSNVGVIDGCITIRVFYPNHRLDVWIMKEYGVKESWTKWFSISQWESIGFFSSLKPIVYLNKNGSEELLFEKDFKELVWFDVKRQSFKNVNTRGLPWSFASALLVESLVPLDSPKEKKPNKKSYHNMLYFSAFLLL</sequence>
<dbReference type="NCBIfam" id="TIGR01640">
    <property type="entry name" value="F_box_assoc_1"/>
    <property type="match status" value="1"/>
</dbReference>
<dbReference type="PANTHER" id="PTHR31672">
    <property type="entry name" value="BNACNNG10540D PROTEIN"/>
    <property type="match status" value="1"/>
</dbReference>
<accession>A0A803LPQ3</accession>
<proteinExistence type="predicted"/>
<organism evidence="2 3">
    <name type="scientific">Chenopodium quinoa</name>
    <name type="common">Quinoa</name>
    <dbReference type="NCBI Taxonomy" id="63459"/>
    <lineage>
        <taxon>Eukaryota</taxon>
        <taxon>Viridiplantae</taxon>
        <taxon>Streptophyta</taxon>
        <taxon>Embryophyta</taxon>
        <taxon>Tracheophyta</taxon>
        <taxon>Spermatophyta</taxon>
        <taxon>Magnoliopsida</taxon>
        <taxon>eudicotyledons</taxon>
        <taxon>Gunneridae</taxon>
        <taxon>Pentapetalae</taxon>
        <taxon>Caryophyllales</taxon>
        <taxon>Chenopodiaceae</taxon>
        <taxon>Chenopodioideae</taxon>
        <taxon>Atripliceae</taxon>
        <taxon>Chenopodium</taxon>
    </lineage>
</organism>
<reference evidence="2" key="2">
    <citation type="submission" date="2021-03" db="UniProtKB">
        <authorList>
            <consortium name="EnsemblPlants"/>
        </authorList>
    </citation>
    <scope>IDENTIFICATION</scope>
</reference>
<name>A0A803LPQ3_CHEQI</name>
<dbReference type="Gramene" id="AUR62016932-RA">
    <property type="protein sequence ID" value="AUR62016932-RA:cds"/>
    <property type="gene ID" value="AUR62016932"/>
</dbReference>
<dbReference type="InterPro" id="IPR017451">
    <property type="entry name" value="F-box-assoc_interact_dom"/>
</dbReference>